<sequence>MYHDKRVQRDSQFLLVLLNHSLIQQSSKGSFISMKRSNFPRAAEAIDKLDPGVLLTIAERLRNGGRFFPQTPEERKCSILMDQVDVV</sequence>
<dbReference type="EMBL" id="JACGCI010000125">
    <property type="protein sequence ID" value="KAF6744177.1"/>
    <property type="molecule type" value="Genomic_DNA"/>
</dbReference>
<accession>A0A8H6HDJ9</accession>
<keyword evidence="2" id="KW-1185">Reference proteome</keyword>
<gene>
    <name evidence="1" type="ORF">DFP72DRAFT_826243</name>
</gene>
<protein>
    <submittedName>
        <fullName evidence="1">Uncharacterized protein</fullName>
    </submittedName>
</protein>
<name>A0A8H6HDJ9_9AGAR</name>
<reference evidence="1 2" key="1">
    <citation type="submission" date="2020-07" db="EMBL/GenBank/DDBJ databases">
        <title>Comparative genomics of pyrophilous fungi reveals a link between fire events and developmental genes.</title>
        <authorList>
            <consortium name="DOE Joint Genome Institute"/>
            <person name="Steindorff A.S."/>
            <person name="Carver A."/>
            <person name="Calhoun S."/>
            <person name="Stillman K."/>
            <person name="Liu H."/>
            <person name="Lipzen A."/>
            <person name="Pangilinan J."/>
            <person name="Labutti K."/>
            <person name="Bruns T.D."/>
            <person name="Grigoriev I.V."/>
        </authorList>
    </citation>
    <scope>NUCLEOTIDE SEQUENCE [LARGE SCALE GENOMIC DNA]</scope>
    <source>
        <strain evidence="1 2">CBS 144469</strain>
    </source>
</reference>
<proteinExistence type="predicted"/>
<evidence type="ECO:0000313" key="2">
    <source>
        <dbReference type="Proteomes" id="UP000521943"/>
    </source>
</evidence>
<evidence type="ECO:0000313" key="1">
    <source>
        <dbReference type="EMBL" id="KAF6744177.1"/>
    </source>
</evidence>
<organism evidence="1 2">
    <name type="scientific">Ephemerocybe angulata</name>
    <dbReference type="NCBI Taxonomy" id="980116"/>
    <lineage>
        <taxon>Eukaryota</taxon>
        <taxon>Fungi</taxon>
        <taxon>Dikarya</taxon>
        <taxon>Basidiomycota</taxon>
        <taxon>Agaricomycotina</taxon>
        <taxon>Agaricomycetes</taxon>
        <taxon>Agaricomycetidae</taxon>
        <taxon>Agaricales</taxon>
        <taxon>Agaricineae</taxon>
        <taxon>Psathyrellaceae</taxon>
        <taxon>Ephemerocybe</taxon>
    </lineage>
</organism>
<dbReference type="Proteomes" id="UP000521943">
    <property type="component" value="Unassembled WGS sequence"/>
</dbReference>
<dbReference type="AlphaFoldDB" id="A0A8H6HDJ9"/>
<dbReference type="OrthoDB" id="3254930at2759"/>
<feature type="non-terminal residue" evidence="1">
    <location>
        <position position="87"/>
    </location>
</feature>
<comment type="caution">
    <text evidence="1">The sequence shown here is derived from an EMBL/GenBank/DDBJ whole genome shotgun (WGS) entry which is preliminary data.</text>
</comment>